<keyword evidence="1" id="KW-1133">Transmembrane helix</keyword>
<dbReference type="Pfam" id="PF21070">
    <property type="entry name" value="IcmF_helical"/>
    <property type="match status" value="1"/>
</dbReference>
<proteinExistence type="predicted"/>
<feature type="domain" description="Type VI secretion system component TssM1 N-terminal" evidence="4">
    <location>
        <begin position="210"/>
        <end position="466"/>
    </location>
</feature>
<dbReference type="Pfam" id="PF06744">
    <property type="entry name" value="IcmF_C"/>
    <property type="match status" value="1"/>
</dbReference>
<dbReference type="InterPro" id="IPR048677">
    <property type="entry name" value="TssM1_hel"/>
</dbReference>
<feature type="transmembrane region" description="Helical" evidence="1">
    <location>
        <begin position="61"/>
        <end position="79"/>
    </location>
</feature>
<accession>A0ABU1GVN5</accession>
<evidence type="ECO:0000259" key="4">
    <source>
        <dbReference type="Pfam" id="PF14331"/>
    </source>
</evidence>
<evidence type="ECO:0000259" key="2">
    <source>
        <dbReference type="Pfam" id="PF06744"/>
    </source>
</evidence>
<dbReference type="InterPro" id="IPR017731">
    <property type="entry name" value="TssM1-like"/>
</dbReference>
<reference evidence="6 7" key="1">
    <citation type="submission" date="2023-04" db="EMBL/GenBank/DDBJ databases">
        <title>A long-awaited taxogenomic arrangement of the family Halomonadaceae.</title>
        <authorList>
            <person name="De La Haba R."/>
            <person name="Chuvochina M."/>
            <person name="Wittouck S."/>
            <person name="Arahal D.R."/>
            <person name="Sanchez-Porro C."/>
            <person name="Hugenholtz P."/>
            <person name="Ventosa A."/>
        </authorList>
    </citation>
    <scope>NUCLEOTIDE SEQUENCE [LARGE SCALE GENOMIC DNA]</scope>
    <source>
        <strain evidence="6 7">DSM 22428</strain>
    </source>
</reference>
<dbReference type="InterPro" id="IPR010623">
    <property type="entry name" value="IcmF_C"/>
</dbReference>
<dbReference type="InterPro" id="IPR027417">
    <property type="entry name" value="P-loop_NTPase"/>
</dbReference>
<dbReference type="SUPFAM" id="SSF52540">
    <property type="entry name" value="P-loop containing nucleoside triphosphate hydrolases"/>
    <property type="match status" value="1"/>
</dbReference>
<dbReference type="CDD" id="cd00882">
    <property type="entry name" value="Ras_like_GTPase"/>
    <property type="match status" value="1"/>
</dbReference>
<dbReference type="PANTHER" id="PTHR36153:SF5">
    <property type="entry name" value="EXPORTED PROTEIN"/>
    <property type="match status" value="1"/>
</dbReference>
<keyword evidence="7" id="KW-1185">Reference proteome</keyword>
<organism evidence="6 7">
    <name type="scientific">Larsenimonas suaedae</name>
    <dbReference type="NCBI Taxonomy" id="1851019"/>
    <lineage>
        <taxon>Bacteria</taxon>
        <taxon>Pseudomonadati</taxon>
        <taxon>Pseudomonadota</taxon>
        <taxon>Gammaproteobacteria</taxon>
        <taxon>Oceanospirillales</taxon>
        <taxon>Halomonadaceae</taxon>
        <taxon>Larsenimonas</taxon>
    </lineage>
</organism>
<keyword evidence="1" id="KW-0472">Membrane</keyword>
<dbReference type="Pfam" id="PF14331">
    <property type="entry name" value="IcmF-related_N"/>
    <property type="match status" value="1"/>
</dbReference>
<dbReference type="InterPro" id="IPR053156">
    <property type="entry name" value="T6SS_TssM-like"/>
</dbReference>
<comment type="caution">
    <text evidence="6">The sequence shown here is derived from an EMBL/GenBank/DDBJ whole genome shotgun (WGS) entry which is preliminary data.</text>
</comment>
<dbReference type="NCBIfam" id="TIGR03348">
    <property type="entry name" value="VI_IcmF"/>
    <property type="match status" value="1"/>
</dbReference>
<evidence type="ECO:0000259" key="3">
    <source>
        <dbReference type="Pfam" id="PF06761"/>
    </source>
</evidence>
<dbReference type="InterPro" id="IPR025743">
    <property type="entry name" value="TssM1_N"/>
</dbReference>
<dbReference type="Pfam" id="PF06761">
    <property type="entry name" value="IcmF-related"/>
    <property type="match status" value="1"/>
</dbReference>
<name>A0ABU1GVN5_9GAMM</name>
<feature type="domain" description="Type VI secretion system component TssM1 helical" evidence="5">
    <location>
        <begin position="962"/>
        <end position="1027"/>
    </location>
</feature>
<feature type="transmembrane region" description="Helical" evidence="1">
    <location>
        <begin position="460"/>
        <end position="482"/>
    </location>
</feature>
<feature type="transmembrane region" description="Helical" evidence="1">
    <location>
        <begin position="28"/>
        <end position="49"/>
    </location>
</feature>
<dbReference type="RefSeq" id="WP_251594472.1">
    <property type="nucleotide sequence ID" value="NZ_JAMLJI010000004.1"/>
</dbReference>
<sequence>MFWRALGWFNRVRPWARKLGKAFQSTSSLLLALLLAIVLAAIWWLGPLIPLSGGHPLAPTQTRLLVCLGLVLVVALWWGQRQAKKVRAMADERAHESHLKDDPIAADIEHQEEVLEHMQGELKAHLGSQEYLYKLPWYLVMGVENAGKTSLVNRSGQRFSLTHVMKAQSQADQGRYGFDWWVSDQAVLIDPDGELLTQRALQGDTPGELERRLWTHFLGWLERTRSRRPLNGVVLVVDLAQLSHARVSVRKAYAHLLRARIQELMDTLSTRLPIYVTFSKIDLLHGFDTFFRHYSRQERREPLGFTFTPETIRQSDAWQREFVDGFDGMVEHLNARLPGMLADCRDDAEREALFCFMRQMAGLKDVLSDFLSETLGSDRYSTDAMVRGTYFTSVYQQGVPEDPFVDAAARRYGMRERVQAAHRAARSGLYFTEDLFTRIIYPESGLAGDNGRVRRDRERALWLAAVTCCVGGAVLLGGWWHFYQKNAYAADVVENSAQQFVENRPVTTDGSDPSGHALLPALDELRQATNAFGDYRDHVPLVSELGLYQGRRIGPAAEKAYVDMLEYRFLPALMIGVTDAMNRAPADSEEKMKQLRILRMLSDASGRRDAMVKTYMAQAWQNRFPGRADVQNRLMAHLDYALDHTDLVGDQRRGDSKADVAMSTFGRSIQAAQAELGDEPIANRVYASLKAQSESQLPAPLDLRSTIGTSFSVVFDSDAESRSAYRIPRMLTDRGFENYFLGRLDDATELALIDTWALGRRDDTDFSQQDRERLRNQLRDAYAADYSNTWETALDSLEIAHFDDIDQAVLVLDTLTGSGQPLTRLLATVQDNTELYPELPTDDQAAREALKKTTRYQLASQIDRRFASINDLNGSDDSRQNANIDDVRKAIDNLRGYMRKIADDSDQDRAAFRAAKARLSLSDADPIFTLHRIAGDAPQPLGDMLNSLADQSWKVVLNAALKHLEHSWVEDVVSPFNQQIAGRYPMNRNASREVSLQAFDAFFKPGGTLDSFYTKNLKPFIEDNPDSIKDADGNLLIREDVLTAFQRAKRIRDAFFDGQGALNAEFTLTPMSLSNDQRRAIVSVDGQLLDYNHGGENTVPMIWPNTLRSLNESRVTLIPAQVNRSPRSIRTDGPWAWFHLIDHARVTGASERRVDLRFDVNGGQVTYRLNANQAPNPFTRPVLRGFALPNTLY</sequence>
<dbReference type="PANTHER" id="PTHR36153">
    <property type="entry name" value="INNER MEMBRANE PROTEIN-RELATED"/>
    <property type="match status" value="1"/>
</dbReference>
<feature type="domain" description="IcmF-related" evidence="3">
    <location>
        <begin position="519"/>
        <end position="833"/>
    </location>
</feature>
<dbReference type="EMBL" id="JARWAO010000004">
    <property type="protein sequence ID" value="MDR5896105.1"/>
    <property type="molecule type" value="Genomic_DNA"/>
</dbReference>
<dbReference type="InterPro" id="IPR009612">
    <property type="entry name" value="IcmF-rel"/>
</dbReference>
<feature type="domain" description="Type VI secretion system IcmF C-terminal" evidence="2">
    <location>
        <begin position="1066"/>
        <end position="1172"/>
    </location>
</feature>
<evidence type="ECO:0000259" key="5">
    <source>
        <dbReference type="Pfam" id="PF21070"/>
    </source>
</evidence>
<evidence type="ECO:0000256" key="1">
    <source>
        <dbReference type="SAM" id="Phobius"/>
    </source>
</evidence>
<evidence type="ECO:0000313" key="6">
    <source>
        <dbReference type="EMBL" id="MDR5896105.1"/>
    </source>
</evidence>
<protein>
    <submittedName>
        <fullName evidence="6">Type VI secretion system membrane subunit TssM</fullName>
    </submittedName>
</protein>
<keyword evidence="1" id="KW-0812">Transmembrane</keyword>
<dbReference type="Proteomes" id="UP001269375">
    <property type="component" value="Unassembled WGS sequence"/>
</dbReference>
<gene>
    <name evidence="6" type="primary">tssM</name>
    <name evidence="6" type="ORF">QC825_08485</name>
</gene>
<evidence type="ECO:0000313" key="7">
    <source>
        <dbReference type="Proteomes" id="UP001269375"/>
    </source>
</evidence>